<dbReference type="Gene3D" id="1.10.10.10">
    <property type="entry name" value="Winged helix-like DNA-binding domain superfamily/Winged helix DNA-binding domain"/>
    <property type="match status" value="1"/>
</dbReference>
<gene>
    <name evidence="5" type="ordered locus">TSIB_1429</name>
</gene>
<dbReference type="KEGG" id="tsi:TSIB_1429"/>
<evidence type="ECO:0000256" key="3">
    <source>
        <dbReference type="ARBA" id="ARBA00023163"/>
    </source>
</evidence>
<keyword evidence="2" id="KW-0238">DNA-binding</keyword>
<organism evidence="5 6">
    <name type="scientific">Thermococcus sibiricus (strain DSM 12597 / MM 739)</name>
    <dbReference type="NCBI Taxonomy" id="604354"/>
    <lineage>
        <taxon>Archaea</taxon>
        <taxon>Methanobacteriati</taxon>
        <taxon>Methanobacteriota</taxon>
        <taxon>Thermococci</taxon>
        <taxon>Thermococcales</taxon>
        <taxon>Thermococcaceae</taxon>
        <taxon>Thermococcus</taxon>
    </lineage>
</organism>
<dbReference type="InterPro" id="IPR011008">
    <property type="entry name" value="Dimeric_a/b-barrel"/>
</dbReference>
<dbReference type="InterPro" id="IPR011991">
    <property type="entry name" value="ArsR-like_HTH"/>
</dbReference>
<dbReference type="PRINTS" id="PR00033">
    <property type="entry name" value="HTHASNC"/>
</dbReference>
<dbReference type="AlphaFoldDB" id="C6A4D5"/>
<protein>
    <submittedName>
        <fullName evidence="5">Transcription regulator, Lrp/AsnC family</fullName>
    </submittedName>
</protein>
<dbReference type="PANTHER" id="PTHR30154">
    <property type="entry name" value="LEUCINE-RESPONSIVE REGULATORY PROTEIN"/>
    <property type="match status" value="1"/>
</dbReference>
<dbReference type="eggNOG" id="arCOG01580">
    <property type="taxonomic scope" value="Archaea"/>
</dbReference>
<dbReference type="InterPro" id="IPR019888">
    <property type="entry name" value="Tscrpt_reg_AsnC-like"/>
</dbReference>
<dbReference type="CDD" id="cd00090">
    <property type="entry name" value="HTH_ARSR"/>
    <property type="match status" value="1"/>
</dbReference>
<evidence type="ECO:0000256" key="1">
    <source>
        <dbReference type="ARBA" id="ARBA00023015"/>
    </source>
</evidence>
<dbReference type="Gene3D" id="3.30.70.920">
    <property type="match status" value="1"/>
</dbReference>
<dbReference type="SMART" id="SM00344">
    <property type="entry name" value="HTH_ASNC"/>
    <property type="match status" value="1"/>
</dbReference>
<dbReference type="InterPro" id="IPR000485">
    <property type="entry name" value="AsnC-type_HTH_dom"/>
</dbReference>
<dbReference type="InterPro" id="IPR036388">
    <property type="entry name" value="WH-like_DNA-bd_sf"/>
</dbReference>
<accession>C6A4D5</accession>
<dbReference type="EMBL" id="CP001463">
    <property type="protein sequence ID" value="ACS90480.1"/>
    <property type="molecule type" value="Genomic_DNA"/>
</dbReference>
<evidence type="ECO:0000259" key="4">
    <source>
        <dbReference type="PROSITE" id="PS50956"/>
    </source>
</evidence>
<dbReference type="InterPro" id="IPR019887">
    <property type="entry name" value="Tscrpt_reg_AsnC/Lrp_C"/>
</dbReference>
<dbReference type="Pfam" id="PF13412">
    <property type="entry name" value="HTH_24"/>
    <property type="match status" value="1"/>
</dbReference>
<keyword evidence="6" id="KW-1185">Reference proteome</keyword>
<evidence type="ECO:0000256" key="2">
    <source>
        <dbReference type="ARBA" id="ARBA00023125"/>
    </source>
</evidence>
<dbReference type="SUPFAM" id="SSF46785">
    <property type="entry name" value="Winged helix' DNA-binding domain"/>
    <property type="match status" value="1"/>
</dbReference>
<dbReference type="InterPro" id="IPR036390">
    <property type="entry name" value="WH_DNA-bd_sf"/>
</dbReference>
<dbReference type="Pfam" id="PF01037">
    <property type="entry name" value="AsnC_trans_reg"/>
    <property type="match status" value="1"/>
</dbReference>
<dbReference type="Proteomes" id="UP000009079">
    <property type="component" value="Chromosome"/>
</dbReference>
<name>C6A4D5_THESM</name>
<evidence type="ECO:0000313" key="6">
    <source>
        <dbReference type="Proteomes" id="UP000009079"/>
    </source>
</evidence>
<dbReference type="SUPFAM" id="SSF54909">
    <property type="entry name" value="Dimeric alpha+beta barrel"/>
    <property type="match status" value="1"/>
</dbReference>
<proteinExistence type="predicted"/>
<keyword evidence="1" id="KW-0805">Transcription regulation</keyword>
<sequence length="151" mass="17150">MGGKMVDELDRKIISILQKDARLSYREIAKKLGIAVGTVYNRLKKLEEEGVILGFAPKLDYNKLGYDLTTIIGVRAQGKRIIEIEKEIASDPHVACVYDVTGEYDIIVIAKFRGREDMNKFVKKLLRIDGVEKTYTHVAMDVVKEDFTLEV</sequence>
<reference evidence="5 6" key="1">
    <citation type="journal article" date="2009" name="Appl. Environ. Microbiol.">
        <title>Metabolic versatility and indigenous origin of the archaeon Thermococcus sibiricus, isolated from a siberian oil reservoir, as revealed by genome analysis.</title>
        <authorList>
            <person name="Mardanov A.V."/>
            <person name="Ravin N.V."/>
            <person name="Svetlitchnyi V.A."/>
            <person name="Beletsky A.V."/>
            <person name="Miroshnichenko M.L."/>
            <person name="Bonch-Osmolovskaya E.A."/>
            <person name="Skryabin K.G."/>
        </authorList>
    </citation>
    <scope>NUCLEOTIDE SEQUENCE [LARGE SCALE GENOMIC DNA]</scope>
    <source>
        <strain evidence="6">DSM 12597 / MM 739</strain>
    </source>
</reference>
<dbReference type="GO" id="GO:0005829">
    <property type="term" value="C:cytosol"/>
    <property type="evidence" value="ECO:0007669"/>
    <property type="project" value="TreeGrafter"/>
</dbReference>
<keyword evidence="3" id="KW-0804">Transcription</keyword>
<dbReference type="GO" id="GO:0043565">
    <property type="term" value="F:sequence-specific DNA binding"/>
    <property type="evidence" value="ECO:0007669"/>
    <property type="project" value="InterPro"/>
</dbReference>
<dbReference type="STRING" id="604354.TSIB_1429"/>
<dbReference type="PANTHER" id="PTHR30154:SF34">
    <property type="entry name" value="TRANSCRIPTIONAL REGULATOR AZLB"/>
    <property type="match status" value="1"/>
</dbReference>
<feature type="domain" description="HTH asnC-type" evidence="4">
    <location>
        <begin position="6"/>
        <end position="67"/>
    </location>
</feature>
<dbReference type="GO" id="GO:0043200">
    <property type="term" value="P:response to amino acid"/>
    <property type="evidence" value="ECO:0007669"/>
    <property type="project" value="TreeGrafter"/>
</dbReference>
<dbReference type="HOGENOM" id="CLU_091233_5_4_2"/>
<evidence type="ECO:0000313" key="5">
    <source>
        <dbReference type="EMBL" id="ACS90480.1"/>
    </source>
</evidence>
<dbReference type="PROSITE" id="PS50956">
    <property type="entry name" value="HTH_ASNC_2"/>
    <property type="match status" value="1"/>
</dbReference>